<dbReference type="PROSITE" id="PS50943">
    <property type="entry name" value="HTH_CROC1"/>
    <property type="match status" value="1"/>
</dbReference>
<dbReference type="SMART" id="SM00530">
    <property type="entry name" value="HTH_XRE"/>
    <property type="match status" value="1"/>
</dbReference>
<dbReference type="EMBL" id="BLIN01000001">
    <property type="protein sequence ID" value="GFE03769.1"/>
    <property type="molecule type" value="Genomic_DNA"/>
</dbReference>
<comment type="caution">
    <text evidence="2">The sequence shown here is derived from an EMBL/GenBank/DDBJ whole genome shotgun (WGS) entry which is preliminary data.</text>
</comment>
<dbReference type="OrthoDB" id="4224831at2"/>
<reference evidence="2 3" key="1">
    <citation type="submission" date="2019-12" db="EMBL/GenBank/DDBJ databases">
        <title>Whole genome shotgun sequence of Streptomyces caniferus NBRC 15389.</title>
        <authorList>
            <person name="Ichikawa N."/>
            <person name="Kimura A."/>
            <person name="Kitahashi Y."/>
            <person name="Komaki H."/>
            <person name="Tamura T."/>
        </authorList>
    </citation>
    <scope>NUCLEOTIDE SEQUENCE [LARGE SCALE GENOMIC DNA]</scope>
    <source>
        <strain evidence="2 3">NBRC 15389</strain>
    </source>
</reference>
<gene>
    <name evidence="2" type="ORF">Scani_00370</name>
</gene>
<feature type="domain" description="HTH cro/C1-type" evidence="1">
    <location>
        <begin position="31"/>
        <end position="87"/>
    </location>
</feature>
<sequence length="316" mass="35869">MSGRILALVGGHGQAPPSTPQAAAKLVGALLRHLRDEKKLDQREVVEAVPEFNSISTLSRYENANTPLKPESVTALLRFYEAPEDVFRDAEALLQWRADQRWWSAFSDVADHTLTSLFALESTSKVVQVYQENNVPGMLQTAGYARALMADYAQAQFDPEKRREAFAAIERRLQMRMRRQHLLDQPQAPLFRALIAEWVLDKQLGGIMVMREQLRYLLNVAENKPNVHIRILPGSALRKGSPLHPAITLFKPWEGAENRSVYLENKNVSGELLTDMGQIETFMASMDYWWQQALPKTATMERIQHYIDQLVSGASK</sequence>
<proteinExistence type="predicted"/>
<accession>A0A640RY01</accession>
<dbReference type="Pfam" id="PF19054">
    <property type="entry name" value="DUF5753"/>
    <property type="match status" value="1"/>
</dbReference>
<evidence type="ECO:0000313" key="2">
    <source>
        <dbReference type="EMBL" id="GFE03769.1"/>
    </source>
</evidence>
<dbReference type="InterPro" id="IPR001387">
    <property type="entry name" value="Cro/C1-type_HTH"/>
</dbReference>
<dbReference type="Proteomes" id="UP000435837">
    <property type="component" value="Unassembled WGS sequence"/>
</dbReference>
<dbReference type="InterPro" id="IPR043917">
    <property type="entry name" value="DUF5753"/>
</dbReference>
<evidence type="ECO:0000259" key="1">
    <source>
        <dbReference type="PROSITE" id="PS50943"/>
    </source>
</evidence>
<dbReference type="AlphaFoldDB" id="A0A640RY01"/>
<dbReference type="SUPFAM" id="SSF47413">
    <property type="entry name" value="lambda repressor-like DNA-binding domains"/>
    <property type="match status" value="1"/>
</dbReference>
<protein>
    <submittedName>
        <fullName evidence="2">Transcriptional regulator</fullName>
    </submittedName>
</protein>
<evidence type="ECO:0000313" key="3">
    <source>
        <dbReference type="Proteomes" id="UP000435837"/>
    </source>
</evidence>
<organism evidence="2 3">
    <name type="scientific">Streptomyces caniferus</name>
    <dbReference type="NCBI Taxonomy" id="285557"/>
    <lineage>
        <taxon>Bacteria</taxon>
        <taxon>Bacillati</taxon>
        <taxon>Actinomycetota</taxon>
        <taxon>Actinomycetes</taxon>
        <taxon>Kitasatosporales</taxon>
        <taxon>Streptomycetaceae</taxon>
        <taxon>Streptomyces</taxon>
    </lineage>
</organism>
<dbReference type="CDD" id="cd00093">
    <property type="entry name" value="HTH_XRE"/>
    <property type="match status" value="1"/>
</dbReference>
<dbReference type="Gene3D" id="1.10.260.40">
    <property type="entry name" value="lambda repressor-like DNA-binding domains"/>
    <property type="match status" value="1"/>
</dbReference>
<dbReference type="InterPro" id="IPR010982">
    <property type="entry name" value="Lambda_DNA-bd_dom_sf"/>
</dbReference>
<dbReference type="GO" id="GO:0003677">
    <property type="term" value="F:DNA binding"/>
    <property type="evidence" value="ECO:0007669"/>
    <property type="project" value="InterPro"/>
</dbReference>
<dbReference type="Pfam" id="PF13560">
    <property type="entry name" value="HTH_31"/>
    <property type="match status" value="1"/>
</dbReference>
<name>A0A640RY01_9ACTN</name>